<proteinExistence type="inferred from homology"/>
<dbReference type="Proteomes" id="UP001317705">
    <property type="component" value="Chromosome"/>
</dbReference>
<evidence type="ECO:0000313" key="5">
    <source>
        <dbReference type="Proteomes" id="UP001317705"/>
    </source>
</evidence>
<dbReference type="NCBIfam" id="TIGR00730">
    <property type="entry name" value="Rossman fold protein, TIGR00730 family"/>
    <property type="match status" value="1"/>
</dbReference>
<dbReference type="InterPro" id="IPR031100">
    <property type="entry name" value="LOG_fam"/>
</dbReference>
<evidence type="ECO:0000313" key="4">
    <source>
        <dbReference type="EMBL" id="BDV44021.1"/>
    </source>
</evidence>
<dbReference type="RefSeq" id="WP_282000133.1">
    <property type="nucleotide sequence ID" value="NZ_AP027151.1"/>
</dbReference>
<dbReference type="SUPFAM" id="SSF102405">
    <property type="entry name" value="MCP/YpsA-like"/>
    <property type="match status" value="1"/>
</dbReference>
<dbReference type="InterPro" id="IPR005269">
    <property type="entry name" value="LOG"/>
</dbReference>
<protein>
    <recommendedName>
        <fullName evidence="3">Cytokinin riboside 5'-monophosphate phosphoribohydrolase</fullName>
        <ecNumber evidence="3">3.2.2.n1</ecNumber>
    </recommendedName>
</protein>
<dbReference type="EMBL" id="AP027151">
    <property type="protein sequence ID" value="BDV44021.1"/>
    <property type="molecule type" value="Genomic_DNA"/>
</dbReference>
<dbReference type="PANTHER" id="PTHR31223:SF70">
    <property type="entry name" value="LOG FAMILY PROTEIN YJL055W"/>
    <property type="match status" value="1"/>
</dbReference>
<reference evidence="4 5" key="1">
    <citation type="submission" date="2022-12" db="EMBL/GenBank/DDBJ databases">
        <title>Polyphasic characterization of Geotalea uranireducens NIT-SL11 newly isolated from a complex of sewage sludge and microbially reduced graphene oxide.</title>
        <authorList>
            <person name="Xie L."/>
            <person name="Yoshida N."/>
            <person name="Meng L."/>
        </authorList>
    </citation>
    <scope>NUCLEOTIDE SEQUENCE [LARGE SCALE GENOMIC DNA]</scope>
    <source>
        <strain evidence="4 5">NIT-SL11</strain>
    </source>
</reference>
<evidence type="ECO:0000256" key="1">
    <source>
        <dbReference type="ARBA" id="ARBA00000274"/>
    </source>
</evidence>
<gene>
    <name evidence="4" type="ORF">GURASL_29440</name>
</gene>
<dbReference type="Pfam" id="PF03641">
    <property type="entry name" value="Lysine_decarbox"/>
    <property type="match status" value="1"/>
</dbReference>
<keyword evidence="5" id="KW-1185">Reference proteome</keyword>
<dbReference type="PANTHER" id="PTHR31223">
    <property type="entry name" value="LOG FAMILY PROTEIN YJL055W"/>
    <property type="match status" value="1"/>
</dbReference>
<dbReference type="Gene3D" id="3.40.50.450">
    <property type="match status" value="1"/>
</dbReference>
<organism evidence="4 5">
    <name type="scientific">Geotalea uraniireducens</name>
    <dbReference type="NCBI Taxonomy" id="351604"/>
    <lineage>
        <taxon>Bacteria</taxon>
        <taxon>Pseudomonadati</taxon>
        <taxon>Thermodesulfobacteriota</taxon>
        <taxon>Desulfuromonadia</taxon>
        <taxon>Geobacterales</taxon>
        <taxon>Geobacteraceae</taxon>
        <taxon>Geotalea</taxon>
    </lineage>
</organism>
<dbReference type="EC" id="3.2.2.n1" evidence="3"/>
<evidence type="ECO:0000256" key="3">
    <source>
        <dbReference type="RuleBase" id="RU363015"/>
    </source>
</evidence>
<sequence length="195" mass="20967">MTVRRLCVFCGSSMGNLADYRAAAAELGEFLARREIGVVYGGASVGLMGTVADSALAAGGEVIGVIPRLLQEKELAHPGLTALHVVDTMHQRKALMAELCDGFIALPGGMGTFEEFFEVLTWGQLGMHCKPCGLLNVAGYYDRLLAFVDQAVVEGFVRREQRGMLLAAHRPAELLALFAAYRSPTVEKVLKPAQV</sequence>
<name>A0ABN6VXY8_9BACT</name>
<comment type="similarity">
    <text evidence="2 3">Belongs to the LOG family.</text>
</comment>
<comment type="catalytic activity">
    <reaction evidence="1">
        <text>AMP + H2O = D-ribose 5-phosphate + adenine</text>
        <dbReference type="Rhea" id="RHEA:20129"/>
        <dbReference type="ChEBI" id="CHEBI:15377"/>
        <dbReference type="ChEBI" id="CHEBI:16708"/>
        <dbReference type="ChEBI" id="CHEBI:78346"/>
        <dbReference type="ChEBI" id="CHEBI:456215"/>
        <dbReference type="EC" id="3.2.2.4"/>
    </reaction>
</comment>
<evidence type="ECO:0000256" key="2">
    <source>
        <dbReference type="ARBA" id="ARBA00006763"/>
    </source>
</evidence>
<keyword evidence="3" id="KW-0378">Hydrolase</keyword>
<accession>A0ABN6VXY8</accession>
<keyword evidence="3" id="KW-0203">Cytokinin biosynthesis</keyword>